<dbReference type="PANTHER" id="PTHR11709">
    <property type="entry name" value="MULTI-COPPER OXIDASE"/>
    <property type="match status" value="1"/>
</dbReference>
<sequence>MKFGMAGGIPERRVRPIWDAIDSRQFKNALKQSTTLLAKFPNSPYALVSLPSPLRFFRMFRLLLATVCSQLAMLLLLIVLVDYGNLLSPSAPAPCNGVISGALPNLGLRACVSSELRGDLLLCSLSFYTTQALKALILERMGKPEEALSVCLDAKEQLYNNDSVLIDDLTLSTLQIVFQRLDRLDLATSCYEYACGRYPNNLELMMGLFNSYVREYSFVKQQQTAIKMYKIAGEERFLLWAVCSVQLQVFCGNGGEKLLTLAEGLLKKHVASHSLHEPEALMVYISILEQQSKYGDALELLSGKLGSLLMIEVDKLRIQGRLLAQAGDYAAAANIYQKVLESCPDDWECFLHYLGCLLEDGSCWQDECTNEYIHPPEIVDCKLTNLSDNLLDSRISVASAFVQKLQKKPNSDFIRCPYLAELEIERRKCLYSRGSDDKLMEDLVQYFYRFGHLSCFPADVEVFFQALSPDKRTEFIDKVMNCSDHAISPTKVLGRSMSLLKLQEMLGDMFKRPVGELEALAVQMVDLYCKSLPLSKDLDPQENMHGEELLSMACNVLVQLYWRTRHLGYLLEAIMILEFGLSVRRHISNYKILLLHLYSHLGALSLAHEWYKSLEVKNILLETVSHHIVPQMLVSPLWANLNDLLKDYLKFMDDHSRESADLTFLAYRHRNYSKVIEFVQFKGRLEHSNQYLMARIEAPILQLKQNADNIEEEESILENMNYGVGIVELATDIGCTRLTFNEDLQLRPWWTPTSDKHYLLEPFQEGSYCSKRKLQQHMEEYRANVQKVVEKRSLVPRLIYLSIQCASMSVKENAEANGLSNTKIASEMRTLLDRYAKLLGFSLDEAIEVIAGVLNGQNSSKAFELDLINWLNFAVFLNAGNLASYDLGPPNKDGSTSNLWKVVDSLLQKYVLEKFRRMGSLTCSPGSDFLMLVQLVVEPLAWHGLIIQSCLRSSLPSGKRKKKAGPAEISNSLLSHAANDSVQSLCSILEEVERWLRQKISEPEDEKLESFLSCQQGLENGPGRIYQIVDSLISSTTSTDVGDRIFQALKAWDPVQIARKFVAGQRTSLSKFLQICESKSKLFQTLKQQLQLIRQQCLSISCFPLQCRGMDTYNYTDRLGWIFLCISVFLAFIVCSADAETQYHDFIIRSKPVKRLCRTHDIITVNGQFPGPTLEVHNGDTLVIKVQNNARYNITLHWHGIRQMRTPWADGPEYVTQCPIQPGGSYTYRFTIQDQEGTLWWHAHSSWLRATVYGALIIHPKSGFPYPFTKPKREIAILLGEWWDRNPIDVLRQATITGAAPNVSDAFTINGQPGDLYRCSRKDTTKIPVLSGETVLLRVINAALNQPLFFAVANHKLTVVGADAAYTKPFTTKILMLGPGQTTNVLLTADQPPAEYYMAARAYASAQGAPFDNTTTTAIIQCKRAPHNTKKGTSSAPILPRLPAYNDTATVTAFTSRFKSPSKVKVPTQIDENLFFTIGLGLFNCSRPSPRCQGPNGTRFTASMNNVSLVLPSNNSILQAYYQRTPGVYTTDFPPVPPVQFDYTGNVSRALWQPIKGTKLYKLKYGSRVQVVLQGTNIFTAEDHPMHLHGYHIYVVAQGFGNFDPRKDRAKFNLIDPPLRNTIDVPVGGWAVIRFVADNPGVWLMHCHLDVHITWGLAMAFLVENGVGESESIEPPPADLPVC</sequence>
<keyword evidence="15" id="KW-0175">Coiled coil</keyword>
<dbReference type="FunFam" id="2.60.40.420:FF:000062">
    <property type="entry name" value="Laccase"/>
    <property type="match status" value="1"/>
</dbReference>
<dbReference type="Pfam" id="PF00394">
    <property type="entry name" value="Cu-oxidase"/>
    <property type="match status" value="1"/>
</dbReference>
<dbReference type="Pfam" id="PF07732">
    <property type="entry name" value="Cu-oxidase_3"/>
    <property type="match status" value="1"/>
</dbReference>
<dbReference type="SUPFAM" id="SSF48452">
    <property type="entry name" value="TPR-like"/>
    <property type="match status" value="1"/>
</dbReference>
<dbReference type="GO" id="GO:0048046">
    <property type="term" value="C:apoplast"/>
    <property type="evidence" value="ECO:0007669"/>
    <property type="project" value="UniProtKB-SubCell"/>
</dbReference>
<evidence type="ECO:0000313" key="21">
    <source>
        <dbReference type="Proteomes" id="UP001370490"/>
    </source>
</evidence>
<comment type="caution">
    <text evidence="20">The sequence shown here is derived from an EMBL/GenBank/DDBJ whole genome shotgun (WGS) entry which is preliminary data.</text>
</comment>
<feature type="domain" description="Plastocyanin-like" evidence="17">
    <location>
        <begin position="1275"/>
        <end position="1422"/>
    </location>
</feature>
<evidence type="ECO:0000256" key="6">
    <source>
        <dbReference type="ARBA" id="ARBA00022525"/>
    </source>
</evidence>
<keyword evidence="5 14" id="KW-0052">Apoplast</keyword>
<dbReference type="PROSITE" id="PS00080">
    <property type="entry name" value="MULTICOPPER_OXIDASE2"/>
    <property type="match status" value="1"/>
</dbReference>
<evidence type="ECO:0000256" key="2">
    <source>
        <dbReference type="ARBA" id="ARBA00004271"/>
    </source>
</evidence>
<evidence type="ECO:0000256" key="14">
    <source>
        <dbReference type="RuleBase" id="RU361119"/>
    </source>
</evidence>
<dbReference type="InterPro" id="IPR019734">
    <property type="entry name" value="TPR_rpt"/>
</dbReference>
<keyword evidence="21" id="KW-1185">Reference proteome</keyword>
<comment type="function">
    <text evidence="14">Lignin degradation and detoxification of lignin-derived products.</text>
</comment>
<feature type="coiled-coil region" evidence="15">
    <location>
        <begin position="693"/>
        <end position="720"/>
    </location>
</feature>
<evidence type="ECO:0000256" key="15">
    <source>
        <dbReference type="SAM" id="Coils"/>
    </source>
</evidence>
<dbReference type="InterPro" id="IPR034289">
    <property type="entry name" value="CuRO_3_LCC"/>
</dbReference>
<evidence type="ECO:0000256" key="11">
    <source>
        <dbReference type="ARBA" id="ARBA00023180"/>
    </source>
</evidence>
<dbReference type="InterPro" id="IPR019183">
    <property type="entry name" value="NAA25_NatB_aux_su"/>
</dbReference>
<dbReference type="InterPro" id="IPR002355">
    <property type="entry name" value="Cu_oxidase_Cu_BS"/>
</dbReference>
<feature type="domain" description="Plastocyanin-like" evidence="18">
    <location>
        <begin position="1532"/>
        <end position="1665"/>
    </location>
</feature>
<keyword evidence="12 14" id="KW-0439">Lignin degradation</keyword>
<keyword evidence="11" id="KW-0325">Glycoprotein</keyword>
<gene>
    <name evidence="20" type="ORF">RJ641_008869</name>
</gene>
<feature type="transmembrane region" description="Helical" evidence="16">
    <location>
        <begin position="62"/>
        <end position="81"/>
    </location>
</feature>
<accession>A0AAN8Z9C9</accession>
<evidence type="ECO:0000256" key="1">
    <source>
        <dbReference type="ARBA" id="ARBA00000349"/>
    </source>
</evidence>
<evidence type="ECO:0000256" key="5">
    <source>
        <dbReference type="ARBA" id="ARBA00022523"/>
    </source>
</evidence>
<dbReference type="CDD" id="cd13875">
    <property type="entry name" value="CuRO_2_LCC_plant"/>
    <property type="match status" value="1"/>
</dbReference>
<dbReference type="FunFam" id="2.60.40.420:FF:000049">
    <property type="entry name" value="Laccase"/>
    <property type="match status" value="1"/>
</dbReference>
<evidence type="ECO:0000256" key="3">
    <source>
        <dbReference type="ARBA" id="ARBA00010609"/>
    </source>
</evidence>
<dbReference type="InterPro" id="IPR008972">
    <property type="entry name" value="Cupredoxin"/>
</dbReference>
<evidence type="ECO:0000259" key="17">
    <source>
        <dbReference type="Pfam" id="PF00394"/>
    </source>
</evidence>
<keyword evidence="10 14" id="KW-0186">Copper</keyword>
<comment type="catalytic activity">
    <reaction evidence="1 14">
        <text>4 hydroquinone + O2 = 4 benzosemiquinone + 2 H2O</text>
        <dbReference type="Rhea" id="RHEA:11276"/>
        <dbReference type="ChEBI" id="CHEBI:15377"/>
        <dbReference type="ChEBI" id="CHEBI:15379"/>
        <dbReference type="ChEBI" id="CHEBI:17594"/>
        <dbReference type="ChEBI" id="CHEBI:17977"/>
        <dbReference type="EC" id="1.10.3.2"/>
    </reaction>
</comment>
<keyword evidence="7 14" id="KW-0479">Metal-binding</keyword>
<name>A0AAN8Z9C9_9MAGN</name>
<dbReference type="CDD" id="cd13849">
    <property type="entry name" value="CuRO_1_LCC_plant"/>
    <property type="match status" value="1"/>
</dbReference>
<dbReference type="InterPro" id="IPR011990">
    <property type="entry name" value="TPR-like_helical_dom_sf"/>
</dbReference>
<dbReference type="PROSITE" id="PS00079">
    <property type="entry name" value="MULTICOPPER_OXIDASE1"/>
    <property type="match status" value="1"/>
</dbReference>
<evidence type="ECO:0000256" key="4">
    <source>
        <dbReference type="ARBA" id="ARBA00012297"/>
    </source>
</evidence>
<dbReference type="CDD" id="cd13897">
    <property type="entry name" value="CuRO_3_LCC_plant"/>
    <property type="match status" value="1"/>
</dbReference>
<keyword evidence="8 14" id="KW-0677">Repeat</keyword>
<dbReference type="NCBIfam" id="TIGR03389">
    <property type="entry name" value="laccase"/>
    <property type="match status" value="1"/>
</dbReference>
<dbReference type="GO" id="GO:0005507">
    <property type="term" value="F:copper ion binding"/>
    <property type="evidence" value="ECO:0007669"/>
    <property type="project" value="InterPro"/>
</dbReference>
<feature type="repeat" description="TPR" evidence="13">
    <location>
        <begin position="313"/>
        <end position="346"/>
    </location>
</feature>
<keyword evidence="16" id="KW-0472">Membrane</keyword>
<dbReference type="PROSITE" id="PS50005">
    <property type="entry name" value="TPR"/>
    <property type="match status" value="1"/>
</dbReference>
<organism evidence="20 21">
    <name type="scientific">Dillenia turbinata</name>
    <dbReference type="NCBI Taxonomy" id="194707"/>
    <lineage>
        <taxon>Eukaryota</taxon>
        <taxon>Viridiplantae</taxon>
        <taxon>Streptophyta</taxon>
        <taxon>Embryophyta</taxon>
        <taxon>Tracheophyta</taxon>
        <taxon>Spermatophyta</taxon>
        <taxon>Magnoliopsida</taxon>
        <taxon>eudicotyledons</taxon>
        <taxon>Gunneridae</taxon>
        <taxon>Pentapetalae</taxon>
        <taxon>Dilleniales</taxon>
        <taxon>Dilleniaceae</taxon>
        <taxon>Dillenia</taxon>
    </lineage>
</organism>
<dbReference type="InterPro" id="IPR011706">
    <property type="entry name" value="Cu-oxidase_C"/>
</dbReference>
<dbReference type="Gene3D" id="1.25.40.1040">
    <property type="match status" value="1"/>
</dbReference>
<comment type="subcellular location">
    <subcellularLocation>
        <location evidence="2 14">Secreted</location>
        <location evidence="2 14">Extracellular space</location>
        <location evidence="2 14">Apoplast</location>
    </subcellularLocation>
</comment>
<protein>
    <recommendedName>
        <fullName evidence="4 14">Laccase</fullName>
        <ecNumber evidence="4 14">1.10.3.2</ecNumber>
    </recommendedName>
    <alternativeName>
        <fullName evidence="14">Benzenediol:oxygen oxidoreductase</fullName>
    </alternativeName>
    <alternativeName>
        <fullName evidence="14">Diphenol oxidase</fullName>
    </alternativeName>
    <alternativeName>
        <fullName evidence="14">Urishiol oxidase</fullName>
    </alternativeName>
</protein>
<dbReference type="EC" id="1.10.3.2" evidence="4 14"/>
<proteinExistence type="inferred from homology"/>
<dbReference type="SMART" id="SM00028">
    <property type="entry name" value="TPR"/>
    <property type="match status" value="2"/>
</dbReference>
<dbReference type="GO" id="GO:0046274">
    <property type="term" value="P:lignin catabolic process"/>
    <property type="evidence" value="ECO:0007669"/>
    <property type="project" value="UniProtKB-KW"/>
</dbReference>
<keyword evidence="13" id="KW-0802">TPR repeat</keyword>
<dbReference type="InterPro" id="IPR001117">
    <property type="entry name" value="Cu-oxidase_2nd"/>
</dbReference>
<evidence type="ECO:0000256" key="7">
    <source>
        <dbReference type="ARBA" id="ARBA00022723"/>
    </source>
</evidence>
<dbReference type="GO" id="GO:0052716">
    <property type="term" value="F:hydroquinone:oxygen oxidoreductase activity"/>
    <property type="evidence" value="ECO:0007669"/>
    <property type="project" value="UniProtKB-EC"/>
</dbReference>
<dbReference type="InterPro" id="IPR045087">
    <property type="entry name" value="Cu-oxidase_fam"/>
</dbReference>
<comment type="cofactor">
    <cofactor evidence="14">
        <name>Cu cation</name>
        <dbReference type="ChEBI" id="CHEBI:23378"/>
    </cofactor>
    <text evidence="14">Binds 4 Cu cations per monomer.</text>
</comment>
<dbReference type="EMBL" id="JBAMMX010000015">
    <property type="protein sequence ID" value="KAK6927150.1"/>
    <property type="molecule type" value="Genomic_DNA"/>
</dbReference>
<dbReference type="SUPFAM" id="SSF49503">
    <property type="entry name" value="Cupredoxins"/>
    <property type="match status" value="3"/>
</dbReference>
<keyword evidence="6 14" id="KW-0964">Secreted</keyword>
<keyword evidence="16" id="KW-1133">Transmembrane helix</keyword>
<evidence type="ECO:0000256" key="10">
    <source>
        <dbReference type="ARBA" id="ARBA00023008"/>
    </source>
</evidence>
<dbReference type="InterPro" id="IPR034285">
    <property type="entry name" value="CuRO_2_LCC"/>
</dbReference>
<evidence type="ECO:0000256" key="12">
    <source>
        <dbReference type="ARBA" id="ARBA00023185"/>
    </source>
</evidence>
<evidence type="ECO:0000256" key="9">
    <source>
        <dbReference type="ARBA" id="ARBA00023002"/>
    </source>
</evidence>
<dbReference type="Pfam" id="PF09797">
    <property type="entry name" value="NatB_MDM20"/>
    <property type="match status" value="1"/>
</dbReference>
<dbReference type="InterPro" id="IPR011707">
    <property type="entry name" value="Cu-oxidase-like_N"/>
</dbReference>
<evidence type="ECO:0000256" key="13">
    <source>
        <dbReference type="PROSITE-ProRule" id="PRU00339"/>
    </source>
</evidence>
<keyword evidence="9 14" id="KW-0560">Oxidoreductase</keyword>
<dbReference type="Pfam" id="PF07731">
    <property type="entry name" value="Cu-oxidase_2"/>
    <property type="match status" value="1"/>
</dbReference>
<evidence type="ECO:0000259" key="19">
    <source>
        <dbReference type="Pfam" id="PF07732"/>
    </source>
</evidence>
<dbReference type="Proteomes" id="UP001370490">
    <property type="component" value="Unassembled WGS sequence"/>
</dbReference>
<comment type="similarity">
    <text evidence="3 14">Belongs to the multicopper oxidase family.</text>
</comment>
<reference evidence="20 21" key="1">
    <citation type="submission" date="2023-12" db="EMBL/GenBank/DDBJ databases">
        <title>A high-quality genome assembly for Dillenia turbinata (Dilleniales).</title>
        <authorList>
            <person name="Chanderbali A."/>
        </authorList>
    </citation>
    <scope>NUCLEOTIDE SEQUENCE [LARGE SCALE GENOMIC DNA]</scope>
    <source>
        <strain evidence="20">LSX21</strain>
        <tissue evidence="20">Leaf</tissue>
    </source>
</reference>
<dbReference type="InterPro" id="IPR017761">
    <property type="entry name" value="Laccase"/>
</dbReference>
<evidence type="ECO:0000313" key="20">
    <source>
        <dbReference type="EMBL" id="KAK6927150.1"/>
    </source>
</evidence>
<dbReference type="InterPro" id="IPR034288">
    <property type="entry name" value="CuRO_1_LCC"/>
</dbReference>
<dbReference type="Gene3D" id="2.60.40.420">
    <property type="entry name" value="Cupredoxins - blue copper proteins"/>
    <property type="match status" value="3"/>
</dbReference>
<dbReference type="FunFam" id="1.25.40.1040:FF:000007">
    <property type="entry name" value="N-alpha-acetyltransferase 25, NatB auxiliary subunit"/>
    <property type="match status" value="1"/>
</dbReference>
<dbReference type="PANTHER" id="PTHR11709:SF68">
    <property type="entry name" value="LACCASE-13"/>
    <property type="match status" value="1"/>
</dbReference>
<keyword evidence="16" id="KW-0812">Transmembrane</keyword>
<dbReference type="InterPro" id="IPR033138">
    <property type="entry name" value="Cu_oxidase_CS"/>
</dbReference>
<feature type="domain" description="Plastocyanin-like" evidence="19">
    <location>
        <begin position="1149"/>
        <end position="1262"/>
    </location>
</feature>
<evidence type="ECO:0000256" key="16">
    <source>
        <dbReference type="SAM" id="Phobius"/>
    </source>
</evidence>
<evidence type="ECO:0000256" key="8">
    <source>
        <dbReference type="ARBA" id="ARBA00022737"/>
    </source>
</evidence>
<evidence type="ECO:0000259" key="18">
    <source>
        <dbReference type="Pfam" id="PF07731"/>
    </source>
</evidence>